<accession>A0A1M4EMQ5</accession>
<reference evidence="1" key="1">
    <citation type="submission" date="2016-04" db="EMBL/GenBank/DDBJ databases">
        <authorList>
            <person name="Evans L.H."/>
            <person name="Alamgir A."/>
            <person name="Owens N."/>
            <person name="Weber N.D."/>
            <person name="Virtaneva K."/>
            <person name="Barbian K."/>
            <person name="Babar A."/>
            <person name="Rosenke K."/>
        </authorList>
    </citation>
    <scope>NUCLEOTIDE SEQUENCE</scope>
    <source>
        <strain evidence="1">Nono1</strain>
    </source>
</reference>
<organism evidence="1">
    <name type="scientific">Nonomuraea gerenzanensis</name>
    <dbReference type="NCBI Taxonomy" id="93944"/>
    <lineage>
        <taxon>Bacteria</taxon>
        <taxon>Bacillati</taxon>
        <taxon>Actinomycetota</taxon>
        <taxon>Actinomycetes</taxon>
        <taxon>Streptosporangiales</taxon>
        <taxon>Streptosporangiaceae</taxon>
        <taxon>Nonomuraea</taxon>
    </lineage>
</organism>
<dbReference type="Gene3D" id="4.10.410.40">
    <property type="match status" value="1"/>
</dbReference>
<protein>
    <recommendedName>
        <fullName evidence="2">Phage major tail protein</fullName>
    </recommendedName>
</protein>
<evidence type="ECO:0000313" key="1">
    <source>
        <dbReference type="EMBL" id="SBP00098.1"/>
    </source>
</evidence>
<dbReference type="AlphaFoldDB" id="A0A1M4EMQ5"/>
<name>A0A1M4EMQ5_9ACTN</name>
<proteinExistence type="predicted"/>
<gene>
    <name evidence="1" type="ORF">BN4615_P9614</name>
</gene>
<dbReference type="EMBL" id="LT559118">
    <property type="protein sequence ID" value="SBP00098.1"/>
    <property type="molecule type" value="Genomic_DNA"/>
</dbReference>
<dbReference type="RefSeq" id="WP_225268718.1">
    <property type="nucleotide sequence ID" value="NZ_CP084058.1"/>
</dbReference>
<sequence length="143" mass="14797">MAFTHGKDSAFAVDDTGGTLRTLSQYVDNVSGLPGSRDLSEVTAFGDEGVKNIPGLVNATFSISGHFDSTVTTGPDAVLGALMTGQSATATFEYGPEGNTSGKVKYSGEAWITSYTAESSVSDKVSFSAEFQVDGVVTRGTYA</sequence>
<evidence type="ECO:0008006" key="2">
    <source>
        <dbReference type="Google" id="ProtNLM"/>
    </source>
</evidence>